<dbReference type="HOGENOM" id="CLU_684694_0_0_0"/>
<dbReference type="EMBL" id="CP003379">
    <property type="protein sequence ID" value="AFL86568.1"/>
    <property type="molecule type" value="Genomic_DNA"/>
</dbReference>
<dbReference type="Proteomes" id="UP000006056">
    <property type="component" value="Chromosome"/>
</dbReference>
<dbReference type="AlphaFoldDB" id="I3ZBF0"/>
<dbReference type="SUPFAM" id="SSF50891">
    <property type="entry name" value="Cyclophilin-like"/>
    <property type="match status" value="2"/>
</dbReference>
<feature type="domain" description="PPIase cyclophilin-type" evidence="5">
    <location>
        <begin position="42"/>
        <end position="206"/>
    </location>
</feature>
<dbReference type="KEGG" id="trs:Terro_0218"/>
<reference evidence="6 7" key="1">
    <citation type="submission" date="2012-06" db="EMBL/GenBank/DDBJ databases">
        <title>Complete genome of Terriglobus roseus DSM 18391.</title>
        <authorList>
            <consortium name="US DOE Joint Genome Institute (JGI-PGF)"/>
            <person name="Lucas S."/>
            <person name="Copeland A."/>
            <person name="Lapidus A."/>
            <person name="Glavina del Rio T."/>
            <person name="Dalin E."/>
            <person name="Tice H."/>
            <person name="Bruce D."/>
            <person name="Goodwin L."/>
            <person name="Pitluck S."/>
            <person name="Peters L."/>
            <person name="Mikhailova N."/>
            <person name="Munk A.C.C."/>
            <person name="Kyrpides N."/>
            <person name="Mavromatis K."/>
            <person name="Ivanova N."/>
            <person name="Brettin T."/>
            <person name="Detter J.C."/>
            <person name="Han C."/>
            <person name="Larimer F."/>
            <person name="Land M."/>
            <person name="Hauser L."/>
            <person name="Markowitz V."/>
            <person name="Cheng J.-F."/>
            <person name="Hugenholtz P."/>
            <person name="Woyke T."/>
            <person name="Wu D."/>
            <person name="Brambilla E."/>
            <person name="Klenk H.-P."/>
            <person name="Eisen J.A."/>
        </authorList>
    </citation>
    <scope>NUCLEOTIDE SEQUENCE [LARGE SCALE GENOMIC DNA]</scope>
    <source>
        <strain evidence="7">DSM 18391 / NRRL B-41598 / KBS 63</strain>
    </source>
</reference>
<dbReference type="CDD" id="cd00317">
    <property type="entry name" value="cyclophilin"/>
    <property type="match status" value="1"/>
</dbReference>
<dbReference type="Pfam" id="PF00160">
    <property type="entry name" value="Pro_isomerase"/>
    <property type="match status" value="2"/>
</dbReference>
<dbReference type="OrthoDB" id="104965at2"/>
<evidence type="ECO:0000313" key="6">
    <source>
        <dbReference type="EMBL" id="AFL86568.1"/>
    </source>
</evidence>
<dbReference type="InterPro" id="IPR029000">
    <property type="entry name" value="Cyclophilin-like_dom_sf"/>
</dbReference>
<keyword evidence="7" id="KW-1185">Reference proteome</keyword>
<dbReference type="PANTHER" id="PTHR45625:SF4">
    <property type="entry name" value="PEPTIDYLPROLYL ISOMERASE DOMAIN AND WD REPEAT-CONTAINING PROTEIN 1"/>
    <property type="match status" value="1"/>
</dbReference>
<protein>
    <recommendedName>
        <fullName evidence="1">peptidylprolyl isomerase</fullName>
        <ecNumber evidence="1">5.2.1.8</ecNumber>
    </recommendedName>
</protein>
<dbReference type="PANTHER" id="PTHR45625">
    <property type="entry name" value="PEPTIDYL-PROLYL CIS-TRANS ISOMERASE-RELATED"/>
    <property type="match status" value="1"/>
</dbReference>
<dbReference type="Gene3D" id="2.40.100.10">
    <property type="entry name" value="Cyclophilin-like"/>
    <property type="match status" value="2"/>
</dbReference>
<feature type="domain" description="PPIase cyclophilin-type" evidence="5">
    <location>
        <begin position="250"/>
        <end position="409"/>
    </location>
</feature>
<dbReference type="STRING" id="926566.Terro_0218"/>
<evidence type="ECO:0000313" key="7">
    <source>
        <dbReference type="Proteomes" id="UP000006056"/>
    </source>
</evidence>
<dbReference type="EC" id="5.2.1.8" evidence="1"/>
<name>I3ZBF0_TERRK</name>
<keyword evidence="2" id="KW-0697">Rotamase</keyword>
<dbReference type="GO" id="GO:0003755">
    <property type="term" value="F:peptidyl-prolyl cis-trans isomerase activity"/>
    <property type="evidence" value="ECO:0007669"/>
    <property type="project" value="UniProtKB-KW"/>
</dbReference>
<evidence type="ECO:0000256" key="4">
    <source>
        <dbReference type="SAM" id="SignalP"/>
    </source>
</evidence>
<dbReference type="InterPro" id="IPR044666">
    <property type="entry name" value="Cyclophilin_A-like"/>
</dbReference>
<accession>I3ZBF0</accession>
<sequence length="411" mass="44045">MQFSCARLAVVFSLLLIVAAPTHAQSRAARAPEPTGPTGPTAVFDTTMGRISCRLYAKQAPKTVANFVALAQGTKDWHDHLNLTVVHNTPFYDGTAIAGIADGIRGGDRYGGGEGAANDPIEEEKIPGVTFDRPGRLAMATRLGEVSSSFYLITLHADDEFDKGHRGAIFGQCDDAGVAIAAKISHAMMIVGNRTDKAIAINKLTIVPPGQPMPPVAADVDPKKIVPQPVPPALETLPSPDPKGPTAVIDTTMGKLTCRLFTEQAPIATSTFMELAEGKRPWTNPTTHVTTTKPYYNGLHFNRVIPDFMVQQQDYPGGAEDAGFAYSIEPVPGLTFDRPGRLAMANDGPEKNDSSFFVTDAPAHTLDNKFTVFGQCDDATVELVHGIARVPRTGHNRPITPVTIQSVTIQR</sequence>
<dbReference type="RefSeq" id="WP_014784137.1">
    <property type="nucleotide sequence ID" value="NC_018014.1"/>
</dbReference>
<evidence type="ECO:0000256" key="2">
    <source>
        <dbReference type="ARBA" id="ARBA00023110"/>
    </source>
</evidence>
<dbReference type="InterPro" id="IPR002130">
    <property type="entry name" value="Cyclophilin-type_PPIase_dom"/>
</dbReference>
<evidence type="ECO:0000256" key="3">
    <source>
        <dbReference type="ARBA" id="ARBA00023235"/>
    </source>
</evidence>
<keyword evidence="4" id="KW-0732">Signal</keyword>
<dbReference type="PROSITE" id="PS50072">
    <property type="entry name" value="CSA_PPIASE_2"/>
    <property type="match status" value="2"/>
</dbReference>
<gene>
    <name evidence="6" type="ordered locus">Terro_0218</name>
</gene>
<proteinExistence type="predicted"/>
<evidence type="ECO:0000259" key="5">
    <source>
        <dbReference type="PROSITE" id="PS50072"/>
    </source>
</evidence>
<dbReference type="PRINTS" id="PR00153">
    <property type="entry name" value="CSAPPISMRASE"/>
</dbReference>
<organism evidence="6 7">
    <name type="scientific">Terriglobus roseus (strain DSM 18391 / NRRL B-41598 / KBS 63)</name>
    <dbReference type="NCBI Taxonomy" id="926566"/>
    <lineage>
        <taxon>Bacteria</taxon>
        <taxon>Pseudomonadati</taxon>
        <taxon>Acidobacteriota</taxon>
        <taxon>Terriglobia</taxon>
        <taxon>Terriglobales</taxon>
        <taxon>Acidobacteriaceae</taxon>
        <taxon>Terriglobus</taxon>
    </lineage>
</organism>
<keyword evidence="3 6" id="KW-0413">Isomerase</keyword>
<feature type="signal peptide" evidence="4">
    <location>
        <begin position="1"/>
        <end position="24"/>
    </location>
</feature>
<evidence type="ECO:0000256" key="1">
    <source>
        <dbReference type="ARBA" id="ARBA00013194"/>
    </source>
</evidence>
<feature type="chain" id="PRO_5003683606" description="peptidylprolyl isomerase" evidence="4">
    <location>
        <begin position="25"/>
        <end position="411"/>
    </location>
</feature>
<dbReference type="eggNOG" id="COG0652">
    <property type="taxonomic scope" value="Bacteria"/>
</dbReference>